<dbReference type="SUPFAM" id="SSF48452">
    <property type="entry name" value="TPR-like"/>
    <property type="match status" value="2"/>
</dbReference>
<keyword evidence="3" id="KW-0677">Repeat</keyword>
<accession>K0RK92</accession>
<dbReference type="Pfam" id="PF09976">
    <property type="entry name" value="TPR_21"/>
    <property type="match status" value="1"/>
</dbReference>
<keyword evidence="4" id="KW-1000">Mitochondrion outer membrane</keyword>
<evidence type="ECO:0000256" key="11">
    <source>
        <dbReference type="SAM" id="MobiDB-lite"/>
    </source>
</evidence>
<dbReference type="GO" id="GO:0045039">
    <property type="term" value="P:protein insertion into mitochondrial inner membrane"/>
    <property type="evidence" value="ECO:0007669"/>
    <property type="project" value="TreeGrafter"/>
</dbReference>
<comment type="subcellular location">
    <subcellularLocation>
        <location evidence="1">Mitochondrion outer membrane</location>
        <topology evidence="1">Single-pass membrane protein</topology>
    </subcellularLocation>
</comment>
<dbReference type="InterPro" id="IPR016159">
    <property type="entry name" value="Cullin_repeat-like_dom_sf"/>
</dbReference>
<evidence type="ECO:0000313" key="13">
    <source>
        <dbReference type="EMBL" id="EJK47112.1"/>
    </source>
</evidence>
<evidence type="ECO:0000256" key="5">
    <source>
        <dbReference type="ARBA" id="ARBA00022803"/>
    </source>
</evidence>
<dbReference type="Pfam" id="PF13432">
    <property type="entry name" value="TPR_16"/>
    <property type="match status" value="1"/>
</dbReference>
<proteinExistence type="inferred from homology"/>
<dbReference type="OrthoDB" id="2942533at2759"/>
<comment type="similarity">
    <text evidence="9">Belongs to the Tom70 family.</text>
</comment>
<dbReference type="Proteomes" id="UP000266841">
    <property type="component" value="Unassembled WGS sequence"/>
</dbReference>
<dbReference type="eggNOG" id="KOG0547">
    <property type="taxonomic scope" value="Eukaryota"/>
</dbReference>
<dbReference type="SMART" id="SM00028">
    <property type="entry name" value="TPR"/>
    <property type="match status" value="8"/>
</dbReference>
<dbReference type="PROSITE" id="PS50005">
    <property type="entry name" value="TPR"/>
    <property type="match status" value="1"/>
</dbReference>
<sequence>MLTRTASQVEGLMDRMSRRLSENLSRKNAALRASAKRERADPLSNLAPLVSPVCLSDDAVALHLLVRLGRYREAATAYAARRSLLLSECLHERPISSPVGMDAVIYAAQISSSFFSSLAGSVEGFLDLFVDGGGGDDDASLNSRSMTIGEGGRRIPSGALSAIVLWCDSELVKFTNVFGSSRLLGGLSLSPPGVRRTSTKEVKVSLAKEREVREFSTSPTADPRDRSSFFLLEHTFSNNWFVAGQHSIEVAAKCCNQAFSFATENLDTIGLPLTPKLAENIRPKLKGCEAEVAELLDVRWRALAFDWTLDSTPDRLAASRLGSSSSSAPRSLANDRGREARRKEEDPVDRSRRIPRPDCPSMAKNNQAYLLVGVAALATALALYYFSSPSSRRDEKSTASTSKSKDTGITPQKSNVRSSESSTATASTKSSSGQDDDGSKALHRRIEEIDRAGKTLFKEKKYMQAAETFTEALDLIAERPKSSDENKSSSSLTRQVITLTNNRSAMYEKASHPDLALSDCDAVLALDPAHSKARTRRLRILEAQNRHAEALVEVCALQLKYMNDNRDKLRLGLPPSGQPPVPQSKIEELVTKIQPEELSRAKQKMEESLTDRPLPSTYTITQLLKSFSGYNKWMGEAAKGGKCDKFTSQIEDLLSVPRKNLVAHADNEATKATLLLSRGKRHAYEKDFVSAVADFEAAYAIVQDSDGVDQDDHDEMKKGIINAMGDDHYARLLEWSGLCSHLRYKLKEALVCYELCSELEPDNTEILVKRAGVKMDGSNHDEAEALFDEALKLNPSASDALLHRANLRMLQQRVDDSKDDLEMCIRLYPNNLLARLRLATVYMAKQDMDGAKRMLDQAEEYDPESTEIHCYRGEIKFTQGDVQEAKSYFLKAIACDAYNPTPYVNQSLLIMNTPPAPGQMPDFATAISLLETAIEKDPMFHTAYVQLGQMKLSMATDLTKAKEVVELYDKGLTYCRTPEELLDICSMRILTVAQIEAAHSLKFETLNMQ</sequence>
<dbReference type="PANTHER" id="PTHR46208:SF1">
    <property type="entry name" value="MITOCHONDRIAL IMPORT RECEPTOR SUBUNIT TOM70"/>
    <property type="match status" value="1"/>
</dbReference>
<feature type="region of interest" description="Disordered" evidence="11">
    <location>
        <begin position="391"/>
        <end position="441"/>
    </location>
</feature>
<gene>
    <name evidence="13" type="ORF">THAOC_34193</name>
</gene>
<feature type="domain" description="Ancillary SecYEG translocon subunit/Cell division coordinator CpoB TPR" evidence="12">
    <location>
        <begin position="776"/>
        <end position="895"/>
    </location>
</feature>
<protein>
    <recommendedName>
        <fullName evidence="12">Ancillary SecYEG translocon subunit/Cell division coordinator CpoB TPR domain-containing protein</fullName>
    </recommendedName>
</protein>
<keyword evidence="6" id="KW-1133">Transmembrane helix</keyword>
<evidence type="ECO:0000256" key="4">
    <source>
        <dbReference type="ARBA" id="ARBA00022787"/>
    </source>
</evidence>
<dbReference type="AlphaFoldDB" id="K0RK92"/>
<dbReference type="GO" id="GO:0005741">
    <property type="term" value="C:mitochondrial outer membrane"/>
    <property type="evidence" value="ECO:0007669"/>
    <property type="project" value="UniProtKB-SubCell"/>
</dbReference>
<keyword evidence="8" id="KW-0472">Membrane</keyword>
<dbReference type="GO" id="GO:0030943">
    <property type="term" value="F:mitochondrion targeting sequence binding"/>
    <property type="evidence" value="ECO:0007669"/>
    <property type="project" value="TreeGrafter"/>
</dbReference>
<evidence type="ECO:0000256" key="8">
    <source>
        <dbReference type="ARBA" id="ARBA00023136"/>
    </source>
</evidence>
<keyword evidence="14" id="KW-1185">Reference proteome</keyword>
<comment type="caution">
    <text evidence="13">The sequence shown here is derived from an EMBL/GenBank/DDBJ whole genome shotgun (WGS) entry which is preliminary data.</text>
</comment>
<evidence type="ECO:0000256" key="6">
    <source>
        <dbReference type="ARBA" id="ARBA00022989"/>
    </source>
</evidence>
<dbReference type="PANTHER" id="PTHR46208">
    <property type="entry name" value="MITOCHONDRIAL IMPORT RECEPTOR SUBUNIT TOM70"/>
    <property type="match status" value="1"/>
</dbReference>
<dbReference type="GO" id="GO:0008320">
    <property type="term" value="F:protein transmembrane transporter activity"/>
    <property type="evidence" value="ECO:0007669"/>
    <property type="project" value="TreeGrafter"/>
</dbReference>
<feature type="region of interest" description="Disordered" evidence="11">
    <location>
        <begin position="318"/>
        <end position="362"/>
    </location>
</feature>
<feature type="compositionally biased region" description="Basic and acidic residues" evidence="11">
    <location>
        <begin position="333"/>
        <end position="356"/>
    </location>
</feature>
<organism evidence="13 14">
    <name type="scientific">Thalassiosira oceanica</name>
    <name type="common">Marine diatom</name>
    <dbReference type="NCBI Taxonomy" id="159749"/>
    <lineage>
        <taxon>Eukaryota</taxon>
        <taxon>Sar</taxon>
        <taxon>Stramenopiles</taxon>
        <taxon>Ochrophyta</taxon>
        <taxon>Bacillariophyta</taxon>
        <taxon>Coscinodiscophyceae</taxon>
        <taxon>Thalassiosirophycidae</taxon>
        <taxon>Thalassiosirales</taxon>
        <taxon>Thalassiosiraceae</taxon>
        <taxon>Thalassiosira</taxon>
    </lineage>
</organism>
<evidence type="ECO:0000256" key="10">
    <source>
        <dbReference type="PROSITE-ProRule" id="PRU00339"/>
    </source>
</evidence>
<feature type="compositionally biased region" description="Low complexity" evidence="11">
    <location>
        <begin position="318"/>
        <end position="332"/>
    </location>
</feature>
<evidence type="ECO:0000259" key="12">
    <source>
        <dbReference type="Pfam" id="PF09976"/>
    </source>
</evidence>
<name>K0RK92_THAOC</name>
<evidence type="ECO:0000256" key="7">
    <source>
        <dbReference type="ARBA" id="ARBA00023128"/>
    </source>
</evidence>
<evidence type="ECO:0000256" key="9">
    <source>
        <dbReference type="ARBA" id="ARBA00038030"/>
    </source>
</evidence>
<keyword evidence="7" id="KW-0496">Mitochondrion</keyword>
<feature type="repeat" description="TPR" evidence="10">
    <location>
        <begin position="764"/>
        <end position="797"/>
    </location>
</feature>
<dbReference type="SUPFAM" id="SSF74788">
    <property type="entry name" value="Cullin repeat-like"/>
    <property type="match status" value="1"/>
</dbReference>
<dbReference type="InterPro" id="IPR011990">
    <property type="entry name" value="TPR-like_helical_dom_sf"/>
</dbReference>
<keyword evidence="2" id="KW-0812">Transmembrane</keyword>
<dbReference type="InterPro" id="IPR018704">
    <property type="entry name" value="SecYEG/CpoB_TPR"/>
</dbReference>
<dbReference type="Gene3D" id="1.25.40.10">
    <property type="entry name" value="Tetratricopeptide repeat domain"/>
    <property type="match status" value="2"/>
</dbReference>
<reference evidence="13 14" key="1">
    <citation type="journal article" date="2012" name="Genome Biol.">
        <title>Genome and low-iron response of an oceanic diatom adapted to chronic iron limitation.</title>
        <authorList>
            <person name="Lommer M."/>
            <person name="Specht M."/>
            <person name="Roy A.S."/>
            <person name="Kraemer L."/>
            <person name="Andreson R."/>
            <person name="Gutowska M.A."/>
            <person name="Wolf J."/>
            <person name="Bergner S.V."/>
            <person name="Schilhabel M.B."/>
            <person name="Klostermeier U.C."/>
            <person name="Beiko R.G."/>
            <person name="Rosenstiel P."/>
            <person name="Hippler M."/>
            <person name="Laroche J."/>
        </authorList>
    </citation>
    <scope>NUCLEOTIDE SEQUENCE [LARGE SCALE GENOMIC DNA]</scope>
    <source>
        <strain evidence="13 14">CCMP1005</strain>
    </source>
</reference>
<feature type="compositionally biased region" description="Low complexity" evidence="11">
    <location>
        <begin position="418"/>
        <end position="433"/>
    </location>
</feature>
<evidence type="ECO:0000256" key="2">
    <source>
        <dbReference type="ARBA" id="ARBA00022692"/>
    </source>
</evidence>
<evidence type="ECO:0000313" key="14">
    <source>
        <dbReference type="Proteomes" id="UP000266841"/>
    </source>
</evidence>
<evidence type="ECO:0000256" key="3">
    <source>
        <dbReference type="ARBA" id="ARBA00022737"/>
    </source>
</evidence>
<evidence type="ECO:0000256" key="1">
    <source>
        <dbReference type="ARBA" id="ARBA00004572"/>
    </source>
</evidence>
<dbReference type="InterPro" id="IPR019734">
    <property type="entry name" value="TPR_rpt"/>
</dbReference>
<keyword evidence="5 10" id="KW-0802">TPR repeat</keyword>
<dbReference type="GO" id="GO:0030150">
    <property type="term" value="P:protein import into mitochondrial matrix"/>
    <property type="evidence" value="ECO:0007669"/>
    <property type="project" value="TreeGrafter"/>
</dbReference>
<dbReference type="EMBL" id="AGNL01047341">
    <property type="protein sequence ID" value="EJK47112.1"/>
    <property type="molecule type" value="Genomic_DNA"/>
</dbReference>